<protein>
    <submittedName>
        <fullName evidence="2">DUF2535 domain-containing protein</fullName>
    </submittedName>
    <submittedName>
        <fullName evidence="1">YpmP family protein</fullName>
    </submittedName>
</protein>
<accession>A0A9Q6F214</accession>
<dbReference type="AlphaFoldDB" id="A0A9Q6F214"/>
<dbReference type="Proteomes" id="UP001073053">
    <property type="component" value="Unassembled WGS sequence"/>
</dbReference>
<comment type="caution">
    <text evidence="2">The sequence shown here is derived from an EMBL/GenBank/DDBJ whole genome shotgun (WGS) entry which is preliminary data.</text>
</comment>
<dbReference type="EMBL" id="PGUV01000007">
    <property type="protein sequence ID" value="PLS07531.1"/>
    <property type="molecule type" value="Genomic_DNA"/>
</dbReference>
<evidence type="ECO:0000313" key="2">
    <source>
        <dbReference type="EMBL" id="PLS07531.1"/>
    </source>
</evidence>
<reference evidence="1" key="2">
    <citation type="submission" date="2022-02" db="EMBL/GenBank/DDBJ databases">
        <title>Crop Bioprotection Bacillus Genome Sequencing.</title>
        <authorList>
            <person name="Dunlap C."/>
        </authorList>
    </citation>
    <scope>NUCLEOTIDE SEQUENCE</scope>
    <source>
        <strain evidence="1">EC49O2N-C10</strain>
    </source>
</reference>
<organism evidence="2 3">
    <name type="scientific">Bacillus halotolerans</name>
    <dbReference type="NCBI Taxonomy" id="260554"/>
    <lineage>
        <taxon>Bacteria</taxon>
        <taxon>Bacillati</taxon>
        <taxon>Bacillota</taxon>
        <taxon>Bacilli</taxon>
        <taxon>Bacillales</taxon>
        <taxon>Bacillaceae</taxon>
        <taxon>Bacillus</taxon>
    </lineage>
</organism>
<name>A0A9Q6F214_9BACI</name>
<dbReference type="Proteomes" id="UP000234803">
    <property type="component" value="Unassembled WGS sequence"/>
</dbReference>
<proteinExistence type="predicted"/>
<evidence type="ECO:0000313" key="1">
    <source>
        <dbReference type="EMBL" id="MCY9184194.1"/>
    </source>
</evidence>
<sequence length="83" mass="10187">MLLKSLEFKRSDGIQVKVTEIPVLKEDEHYFFMLNQHLQIYLKEVFSSKSRAKVYSFRQYMKRRMKWTDYQAVFHQEVLKHNA</sequence>
<dbReference type="Pfam" id="PF10751">
    <property type="entry name" value="DUF2535"/>
    <property type="match status" value="1"/>
</dbReference>
<dbReference type="RefSeq" id="WP_024121785.1">
    <property type="nucleotide sequence ID" value="NZ_ASJT01000062.1"/>
</dbReference>
<dbReference type="InterPro" id="IPR019687">
    <property type="entry name" value="DUF2535"/>
</dbReference>
<reference evidence="2 3" key="1">
    <citation type="submission" date="2017-12" db="EMBL/GenBank/DDBJ databases">
        <title>Comparative Functional Genomics of Dry Heat Resistant strains isolated from the Viking Spacecraft.</title>
        <authorList>
            <person name="Seuylemezian A."/>
            <person name="Cooper K."/>
            <person name="Vaishampayan P."/>
        </authorList>
    </citation>
    <scope>NUCLEOTIDE SEQUENCE [LARGE SCALE GENOMIC DNA]</scope>
    <source>
        <strain evidence="2 3">V48-19</strain>
    </source>
</reference>
<evidence type="ECO:0000313" key="3">
    <source>
        <dbReference type="Proteomes" id="UP000234803"/>
    </source>
</evidence>
<dbReference type="EMBL" id="JALAWA010000003">
    <property type="protein sequence ID" value="MCY9184194.1"/>
    <property type="molecule type" value="Genomic_DNA"/>
</dbReference>
<gene>
    <name evidence="2" type="ORF">CUU63_09515</name>
    <name evidence="1" type="ORF">MOF03_05925</name>
</gene>